<evidence type="ECO:0000313" key="1">
    <source>
        <dbReference type="EMBL" id="KAI6086967.1"/>
    </source>
</evidence>
<evidence type="ECO:0000313" key="2">
    <source>
        <dbReference type="Proteomes" id="UP001497680"/>
    </source>
</evidence>
<accession>A0ACC0D335</accession>
<keyword evidence="2" id="KW-1185">Reference proteome</keyword>
<dbReference type="EMBL" id="MU394311">
    <property type="protein sequence ID" value="KAI6086967.1"/>
    <property type="molecule type" value="Genomic_DNA"/>
</dbReference>
<sequence length="495" mass="57886">MAVNGTKEAILDSLLEGARHWRGLRDYACDINMPLLFNSDESPLPCRETPSEFEAINSSFSSQIHALFEALHDFESLSKTEDGDEFIRKDGLVSIVRINNQSFDRYPDCLHRNFHSRRLSLRDPATLPQLWRVRELRLFPAPDYGTDINFENARPVSLRVPLELATKLPTLRSLNCPWLWERMPVAFRLRTLRHYTRPWEGPWRDERHDFGRTVQELHEHMPASLTMARLWFWKPSAFYADEDQSIKMPDLIRPDDADPLSLGLRTIASHLEQFDLRAFLTPDLFRAPVMWPRMKRLRVEFHPWCPDGTWYFVGPRGENPHPDGGFEITSEQHYPPVAPNDLDDEMDEEYAEDEGSDEEAEHRTDMFRTEPLPSKIEPLLLAFADALKGMPALEEAELFTYLAWQPSEERRREYKDSGEAPYNQDRAIYRWGLSYTTGKDGRKGLLIWQVGLWRPNEDIIQSFKTLGGEASDIEITWKSFEFTDKREDEDRRAFH</sequence>
<reference evidence="1 2" key="1">
    <citation type="journal article" date="2022" name="New Phytol.">
        <title>Ecological generalism drives hyperdiversity of secondary metabolite gene clusters in xylarialean endophytes.</title>
        <authorList>
            <person name="Franco M.E.E."/>
            <person name="Wisecaver J.H."/>
            <person name="Arnold A.E."/>
            <person name="Ju Y.M."/>
            <person name="Slot J.C."/>
            <person name="Ahrendt S."/>
            <person name="Moore L.P."/>
            <person name="Eastman K.E."/>
            <person name="Scott K."/>
            <person name="Konkel Z."/>
            <person name="Mondo S.J."/>
            <person name="Kuo A."/>
            <person name="Hayes R.D."/>
            <person name="Haridas S."/>
            <person name="Andreopoulos B."/>
            <person name="Riley R."/>
            <person name="LaButti K."/>
            <person name="Pangilinan J."/>
            <person name="Lipzen A."/>
            <person name="Amirebrahimi M."/>
            <person name="Yan J."/>
            <person name="Adam C."/>
            <person name="Keymanesh K."/>
            <person name="Ng V."/>
            <person name="Louie K."/>
            <person name="Northen T."/>
            <person name="Drula E."/>
            <person name="Henrissat B."/>
            <person name="Hsieh H.M."/>
            <person name="Youens-Clark K."/>
            <person name="Lutzoni F."/>
            <person name="Miadlikowska J."/>
            <person name="Eastwood D.C."/>
            <person name="Hamelin R.C."/>
            <person name="Grigoriev I.V."/>
            <person name="U'Ren J.M."/>
        </authorList>
    </citation>
    <scope>NUCLEOTIDE SEQUENCE [LARGE SCALE GENOMIC DNA]</scope>
    <source>
        <strain evidence="1 2">ER1909</strain>
    </source>
</reference>
<comment type="caution">
    <text evidence="1">The sequence shown here is derived from an EMBL/GenBank/DDBJ whole genome shotgun (WGS) entry which is preliminary data.</text>
</comment>
<proteinExistence type="predicted"/>
<organism evidence="1 2">
    <name type="scientific">Hypoxylon rubiginosum</name>
    <dbReference type="NCBI Taxonomy" id="110542"/>
    <lineage>
        <taxon>Eukaryota</taxon>
        <taxon>Fungi</taxon>
        <taxon>Dikarya</taxon>
        <taxon>Ascomycota</taxon>
        <taxon>Pezizomycotina</taxon>
        <taxon>Sordariomycetes</taxon>
        <taxon>Xylariomycetidae</taxon>
        <taxon>Xylariales</taxon>
        <taxon>Hypoxylaceae</taxon>
        <taxon>Hypoxylon</taxon>
    </lineage>
</organism>
<gene>
    <name evidence="1" type="ORF">F4821DRAFT_120780</name>
</gene>
<name>A0ACC0D335_9PEZI</name>
<dbReference type="Proteomes" id="UP001497680">
    <property type="component" value="Unassembled WGS sequence"/>
</dbReference>
<protein>
    <submittedName>
        <fullName evidence="1">Uncharacterized protein</fullName>
    </submittedName>
</protein>